<keyword evidence="8 12" id="KW-0413">Isomerase</keyword>
<evidence type="ECO:0000313" key="15">
    <source>
        <dbReference type="EMBL" id="EEO28048.1"/>
    </source>
</evidence>
<reference evidence="15" key="1">
    <citation type="submission" date="2011-10" db="EMBL/GenBank/DDBJ databases">
        <title>The Genome Sequence of Oxalobacter formigenes HOxBLS.</title>
        <authorList>
            <consortium name="The Broad Institute Genome Sequencing Platform"/>
            <person name="Earl A."/>
            <person name="Ward D."/>
            <person name="Feldgarden M."/>
            <person name="Gevers D."/>
            <person name="Allison M.J."/>
            <person name="Humphrey S."/>
            <person name="Young S.K."/>
            <person name="Zeng Q."/>
            <person name="Gargeya S."/>
            <person name="Fitzgerald M."/>
            <person name="Haas B."/>
            <person name="Abouelleil A."/>
            <person name="Alvarado L."/>
            <person name="Arachchi H.M."/>
            <person name="Berlin A."/>
            <person name="Brown A."/>
            <person name="Chapman S.B."/>
            <person name="Chen Z."/>
            <person name="Dunbar C."/>
            <person name="Freedman E."/>
            <person name="Gearin G."/>
            <person name="Goldberg J."/>
            <person name="Griggs A."/>
            <person name="Gujja S."/>
            <person name="Heiman D."/>
            <person name="Howarth C."/>
            <person name="Larson L."/>
            <person name="Lui A."/>
            <person name="MacDonald P.J.P."/>
            <person name="Montmayeur A."/>
            <person name="Murphy C."/>
            <person name="Neiman D."/>
            <person name="Pearson M."/>
            <person name="Priest M."/>
            <person name="Roberts A."/>
            <person name="Saif S."/>
            <person name="Shea T."/>
            <person name="Shenoy N."/>
            <person name="Sisk P."/>
            <person name="Stolte C."/>
            <person name="Sykes S."/>
            <person name="Wortman J."/>
            <person name="Nusbaum C."/>
            <person name="Birren B."/>
        </authorList>
    </citation>
    <scope>NUCLEOTIDE SEQUENCE [LARGE SCALE GENOMIC DNA]</scope>
    <source>
        <strain evidence="15">HOxBLS</strain>
    </source>
</reference>
<keyword evidence="4 13" id="KW-0812">Transmembrane</keyword>
<dbReference type="SUPFAM" id="SSF54534">
    <property type="entry name" value="FKBP-like"/>
    <property type="match status" value="1"/>
</dbReference>
<evidence type="ECO:0000256" key="3">
    <source>
        <dbReference type="ARBA" id="ARBA00022519"/>
    </source>
</evidence>
<organism evidence="15 16">
    <name type="scientific">Oxalobacter paraformigenes</name>
    <dbReference type="NCBI Taxonomy" id="556268"/>
    <lineage>
        <taxon>Bacteria</taxon>
        <taxon>Pseudomonadati</taxon>
        <taxon>Pseudomonadota</taxon>
        <taxon>Betaproteobacteria</taxon>
        <taxon>Burkholderiales</taxon>
        <taxon>Oxalobacteraceae</taxon>
        <taxon>Oxalobacter</taxon>
    </lineage>
</organism>
<dbReference type="EMBL" id="ACDP02000007">
    <property type="protein sequence ID" value="EEO28048.1"/>
    <property type="molecule type" value="Genomic_DNA"/>
</dbReference>
<keyword evidence="16" id="KW-1185">Reference proteome</keyword>
<keyword evidence="7" id="KW-0143">Chaperone</keyword>
<evidence type="ECO:0000256" key="8">
    <source>
        <dbReference type="ARBA" id="ARBA00023235"/>
    </source>
</evidence>
<evidence type="ECO:0000259" key="14">
    <source>
        <dbReference type="PROSITE" id="PS50198"/>
    </source>
</evidence>
<dbReference type="eggNOG" id="COG0760">
    <property type="taxonomic scope" value="Bacteria"/>
</dbReference>
<dbReference type="AlphaFoldDB" id="C3X4B2"/>
<evidence type="ECO:0000256" key="7">
    <source>
        <dbReference type="ARBA" id="ARBA00023186"/>
    </source>
</evidence>
<dbReference type="SUPFAM" id="SSF109998">
    <property type="entry name" value="Triger factor/SurA peptide-binding domain-like"/>
    <property type="match status" value="1"/>
</dbReference>
<evidence type="ECO:0000256" key="11">
    <source>
        <dbReference type="ARBA" id="ARBA00042775"/>
    </source>
</evidence>
<comment type="subcellular location">
    <subcellularLocation>
        <location evidence="1">Cell inner membrane</location>
        <topology evidence="1">Single-pass type II membrane protein</topology>
        <orientation evidence="1">Periplasmic side</orientation>
    </subcellularLocation>
</comment>
<dbReference type="Pfam" id="PF13624">
    <property type="entry name" value="SurA_N_3"/>
    <property type="match status" value="1"/>
</dbReference>
<dbReference type="PROSITE" id="PS01096">
    <property type="entry name" value="PPIC_PPIASE_1"/>
    <property type="match status" value="1"/>
</dbReference>
<evidence type="ECO:0000256" key="2">
    <source>
        <dbReference type="ARBA" id="ARBA00022475"/>
    </source>
</evidence>
<keyword evidence="3" id="KW-0997">Cell inner membrane</keyword>
<evidence type="ECO:0000256" key="12">
    <source>
        <dbReference type="PROSITE-ProRule" id="PRU00278"/>
    </source>
</evidence>
<comment type="similarity">
    <text evidence="9">Belongs to the PpiD chaperone family.</text>
</comment>
<keyword evidence="5 13" id="KW-1133">Transmembrane helix</keyword>
<comment type="caution">
    <text evidence="15">The sequence shown here is derived from an EMBL/GenBank/DDBJ whole genome shotgun (WGS) entry which is preliminary data.</text>
</comment>
<dbReference type="InterPro" id="IPR023058">
    <property type="entry name" value="PPIase_PpiC_CS"/>
</dbReference>
<feature type="domain" description="PpiC" evidence="14">
    <location>
        <begin position="268"/>
        <end position="371"/>
    </location>
</feature>
<evidence type="ECO:0000256" key="9">
    <source>
        <dbReference type="ARBA" id="ARBA00038408"/>
    </source>
</evidence>
<dbReference type="InterPro" id="IPR027304">
    <property type="entry name" value="Trigger_fact/SurA_dom_sf"/>
</dbReference>
<evidence type="ECO:0000256" key="1">
    <source>
        <dbReference type="ARBA" id="ARBA00004382"/>
    </source>
</evidence>
<protein>
    <recommendedName>
        <fullName evidence="10">Periplasmic chaperone PpiD</fullName>
    </recommendedName>
    <alternativeName>
        <fullName evidence="11">Periplasmic folding chaperone</fullName>
    </alternativeName>
</protein>
<evidence type="ECO:0000313" key="16">
    <source>
        <dbReference type="Proteomes" id="UP000003973"/>
    </source>
</evidence>
<dbReference type="Pfam" id="PF13616">
    <property type="entry name" value="Rotamase_3"/>
    <property type="match status" value="1"/>
</dbReference>
<sequence length="647" mass="71868">MLDFIRSHKRLTQIILLVFIIPSFIFVGVEGYKRFGDGDAVAKVNGKAITQQEWDNAQREQAERFRQRAAVQGQPFDSKWIESSQFKWAVLQNLINRRVLLATLNKEHLTVPEQVVLQKIREIPGLIGPDGKLNEARYKEVLAAQGLNPDMHFALMTQDMAMQQIAAPIEFSAFEPKAVVTRVWNLFEQERDVQRLVFDAGAYRNKVSVTEDDLTAFYRAHEAQFTIPEHADVEVVVLDMPTVEKNVKISDADLQSYYEQNRDRFSIPEERRAQHILIAVAKNASDSEKAEAKKKAEELLAQLKADPSRFAELAKAHSQDPGSARNGGDLGFFTRGKMVKPFNDAVFGMKKGEISDPVQTDFGYHLIAVTDIKPAVAKPLSQVKDSVLQELKRQETSKKFAEMSETFSNMVYEKPDSLKPVADALKLTVHTFPNLARDPAVAARQNPLLADPKILQAIFSDDAVKGKHNTEAVEVSPQVLVAARIAKHYPAELTPFEKVKSVVKAQVTNEKAMALAKAAGEAELARLKEGGAPSGFSPGLLVSRQKITMAGRSDLAPVMKADVSKLPAYVGVEMAPNGYIIYRITRVVTPEKTDGKLREAMSRQMTNVMAQQDLAAYMNYLKQEAKVEILVKSPAEEKAEAGSGAAR</sequence>
<dbReference type="InterPro" id="IPR000297">
    <property type="entry name" value="PPIase_PpiC"/>
</dbReference>
<proteinExistence type="inferred from homology"/>
<dbReference type="PANTHER" id="PTHR47529:SF1">
    <property type="entry name" value="PERIPLASMIC CHAPERONE PPID"/>
    <property type="match status" value="1"/>
</dbReference>
<evidence type="ECO:0000256" key="13">
    <source>
        <dbReference type="SAM" id="Phobius"/>
    </source>
</evidence>
<dbReference type="Gene3D" id="1.10.4030.10">
    <property type="entry name" value="Porin chaperone SurA, peptide-binding domain"/>
    <property type="match status" value="1"/>
</dbReference>
<evidence type="ECO:0000256" key="10">
    <source>
        <dbReference type="ARBA" id="ARBA00040743"/>
    </source>
</evidence>
<dbReference type="HOGENOM" id="CLU_023843_1_2_4"/>
<evidence type="ECO:0000256" key="5">
    <source>
        <dbReference type="ARBA" id="ARBA00022989"/>
    </source>
</evidence>
<keyword evidence="6 13" id="KW-0472">Membrane</keyword>
<dbReference type="GO" id="GO:0003755">
    <property type="term" value="F:peptidyl-prolyl cis-trans isomerase activity"/>
    <property type="evidence" value="ECO:0007669"/>
    <property type="project" value="UniProtKB-KW"/>
</dbReference>
<keyword evidence="12" id="KW-0697">Rotamase</keyword>
<gene>
    <name evidence="15" type="ORF">OFAG_01201</name>
</gene>
<evidence type="ECO:0000256" key="4">
    <source>
        <dbReference type="ARBA" id="ARBA00022692"/>
    </source>
</evidence>
<dbReference type="PROSITE" id="PS50198">
    <property type="entry name" value="PPIC_PPIASE_2"/>
    <property type="match status" value="1"/>
</dbReference>
<dbReference type="Gene3D" id="3.10.50.40">
    <property type="match status" value="1"/>
</dbReference>
<accession>C3X4B2</accession>
<dbReference type="Proteomes" id="UP000003973">
    <property type="component" value="Unassembled WGS sequence"/>
</dbReference>
<dbReference type="InterPro" id="IPR046357">
    <property type="entry name" value="PPIase_dom_sf"/>
</dbReference>
<feature type="transmembrane region" description="Helical" evidence="13">
    <location>
        <begin position="12"/>
        <end position="29"/>
    </location>
</feature>
<dbReference type="GO" id="GO:0005886">
    <property type="term" value="C:plasma membrane"/>
    <property type="evidence" value="ECO:0007669"/>
    <property type="project" value="UniProtKB-SubCell"/>
</dbReference>
<keyword evidence="2" id="KW-1003">Cell membrane</keyword>
<dbReference type="RefSeq" id="WP_005877466.1">
    <property type="nucleotide sequence ID" value="NZ_CABMNL010000001.1"/>
</dbReference>
<evidence type="ECO:0000256" key="6">
    <source>
        <dbReference type="ARBA" id="ARBA00023136"/>
    </source>
</evidence>
<name>C3X4B2_9BURK</name>
<dbReference type="InterPro" id="IPR052029">
    <property type="entry name" value="PpiD_chaperone"/>
</dbReference>
<dbReference type="PANTHER" id="PTHR47529">
    <property type="entry name" value="PEPTIDYL-PROLYL CIS-TRANS ISOMERASE D"/>
    <property type="match status" value="1"/>
</dbReference>